<dbReference type="EMBL" id="JACJSG010000070">
    <property type="protein sequence ID" value="MBD2505121.1"/>
    <property type="molecule type" value="Genomic_DNA"/>
</dbReference>
<protein>
    <submittedName>
        <fullName evidence="2">Uncharacterized protein</fullName>
    </submittedName>
</protein>
<proteinExistence type="predicted"/>
<evidence type="ECO:0000256" key="1">
    <source>
        <dbReference type="SAM" id="MobiDB-lite"/>
    </source>
</evidence>
<dbReference type="Proteomes" id="UP000661112">
    <property type="component" value="Unassembled WGS sequence"/>
</dbReference>
<gene>
    <name evidence="2" type="ORF">H6G83_31725</name>
</gene>
<feature type="region of interest" description="Disordered" evidence="1">
    <location>
        <begin position="109"/>
        <end position="128"/>
    </location>
</feature>
<comment type="caution">
    <text evidence="2">The sequence shown here is derived from an EMBL/GenBank/DDBJ whole genome shotgun (WGS) entry which is preliminary data.</text>
</comment>
<dbReference type="RefSeq" id="WP_190479607.1">
    <property type="nucleotide sequence ID" value="NZ_JACJSG010000070.1"/>
</dbReference>
<name>A0ABR8DEQ5_9NOST</name>
<organism evidence="2 3">
    <name type="scientific">Anabaena azotica FACHB-119</name>
    <dbReference type="NCBI Taxonomy" id="947527"/>
    <lineage>
        <taxon>Bacteria</taxon>
        <taxon>Bacillati</taxon>
        <taxon>Cyanobacteriota</taxon>
        <taxon>Cyanophyceae</taxon>
        <taxon>Nostocales</taxon>
        <taxon>Nostocaceae</taxon>
        <taxon>Anabaena</taxon>
        <taxon>Anabaena azotica</taxon>
    </lineage>
</organism>
<reference evidence="2 3" key="1">
    <citation type="journal article" date="2020" name="ISME J.">
        <title>Comparative genomics reveals insights into cyanobacterial evolution and habitat adaptation.</title>
        <authorList>
            <person name="Chen M.Y."/>
            <person name="Teng W.K."/>
            <person name="Zhao L."/>
            <person name="Hu C.X."/>
            <person name="Zhou Y.K."/>
            <person name="Han B.P."/>
            <person name="Song L.R."/>
            <person name="Shu W.S."/>
        </authorList>
    </citation>
    <scope>NUCLEOTIDE SEQUENCE [LARGE SCALE GENOMIC DNA]</scope>
    <source>
        <strain evidence="2 3">FACHB-119</strain>
    </source>
</reference>
<evidence type="ECO:0000313" key="2">
    <source>
        <dbReference type="EMBL" id="MBD2505121.1"/>
    </source>
</evidence>
<evidence type="ECO:0000313" key="3">
    <source>
        <dbReference type="Proteomes" id="UP000661112"/>
    </source>
</evidence>
<sequence>MESVISIPQHWNNPAYIFGQRTEQGEIIGMKYYAPDTYLGRQYGEGWRYVMLPDKNQEDEEHQDEGKVKLLTPEQLKTLLQAEIDYYSRQLEHMKFQLRTMPVTVATTESTAHNEAPTQPHKKTWESPPTLESFIDAAQVILKQISQHPDFVTLEYQPDLTITDAQTALSYLNDELDQQSAAIVKGSD</sequence>
<keyword evidence="3" id="KW-1185">Reference proteome</keyword>
<accession>A0ABR8DEQ5</accession>